<feature type="transmembrane region" description="Helical" evidence="9">
    <location>
        <begin position="482"/>
        <end position="505"/>
    </location>
</feature>
<feature type="transmembrane region" description="Helical" evidence="9">
    <location>
        <begin position="245"/>
        <end position="264"/>
    </location>
</feature>
<dbReference type="Proteomes" id="UP001501920">
    <property type="component" value="Chromosome 21"/>
</dbReference>
<dbReference type="GO" id="GO:0009986">
    <property type="term" value="C:cell surface"/>
    <property type="evidence" value="ECO:0007669"/>
    <property type="project" value="TreeGrafter"/>
</dbReference>
<comment type="subcellular location">
    <subcellularLocation>
        <location evidence="1">Membrane</location>
        <topology evidence="1">Multi-pass membrane protein</topology>
    </subcellularLocation>
</comment>
<dbReference type="GO" id="GO:0046872">
    <property type="term" value="F:metal ion binding"/>
    <property type="evidence" value="ECO:0007669"/>
    <property type="project" value="UniProtKB-KW"/>
</dbReference>
<feature type="binding site" evidence="6">
    <location>
        <position position="295"/>
    </location>
    <ligand>
        <name>Na(+)</name>
        <dbReference type="ChEBI" id="CHEBI:29101"/>
        <label>1</label>
    </ligand>
</feature>
<feature type="binding site" evidence="6">
    <location>
        <position position="327"/>
    </location>
    <ligand>
        <name>Na(+)</name>
        <dbReference type="ChEBI" id="CHEBI:29101"/>
        <label>1</label>
    </ligand>
</feature>
<feature type="transmembrane region" description="Helical" evidence="9">
    <location>
        <begin position="284"/>
        <end position="309"/>
    </location>
</feature>
<feature type="transmembrane region" description="Helical" evidence="9">
    <location>
        <begin position="212"/>
        <end position="233"/>
    </location>
</feature>
<comment type="similarity">
    <text evidence="8">Belongs to the sodium:neurotransmitter symporter (SNF) (TC 2.A.22) family.</text>
</comment>
<evidence type="ECO:0000256" key="3">
    <source>
        <dbReference type="ARBA" id="ARBA00022692"/>
    </source>
</evidence>
<sequence length="589" mass="66304">MASNGAKAAADGHVLTEVNEAPTSNDKPKTLVVKVQKKKDLPDRETWAGKFDFLLSCVGYAIGLGNVWRFPYLCGKNGGGAFLIPYFLTLIFAGVPLFLLETSLGQYTSIGGLGVWKLAPMFKGVGLAAAVLSFWLNIYYIVIIAWAIYYLYNSFTTELPWKSCDNSWNTDRCFSNYSLASTANMTSAVVEFWERNVHQLTKGLEEPGEVRVPLAITLAIAWVLVYFCIWKGVGWTGKVVYFSATYPYFMLLILFFRGVTLPGAKEGILFYITPDFEKLKESEVWLDAATQIFFSYGLGLGSLIALGSYNPFNNNVYKDSIIVCCINSFTSMFAGFVIFSIVGFMAHITQRPIADVAASGPGLAFLAYPEAVTQLPISPLWAILFFSMLLMLGIDSQFCTVEGFITALVDEFPLVLRGRREIFIAVVCLVSYVIGLLSEQRYTSLFLWIQRVCKSRKMIIMMSLNVYLWIMIGYKPCIWWKLCWVVFTPLIVAVSTMDGFMVPLTMNNYVFPKWGQGVGWCMALSSMVLIPGYMGYMFLTLKGSYKEVRINVLLLITHFWHTHLEILTIRANVYSRRAVSCYKKSLRMP</sequence>
<feature type="binding site" evidence="6">
    <location>
        <position position="392"/>
    </location>
    <ligand>
        <name>Na(+)</name>
        <dbReference type="ChEBI" id="CHEBI:29101"/>
        <label>1</label>
    </ligand>
</feature>
<dbReference type="AlphaFoldDB" id="A0AAR2JMT5"/>
<feature type="transmembrane region" description="Helical" evidence="9">
    <location>
        <begin position="458"/>
        <end position="475"/>
    </location>
</feature>
<dbReference type="InterPro" id="IPR037272">
    <property type="entry name" value="SNS_sf"/>
</dbReference>
<feature type="transmembrane region" description="Helical" evidence="9">
    <location>
        <begin position="47"/>
        <end position="68"/>
    </location>
</feature>
<feature type="binding site" evidence="6">
    <location>
        <position position="396"/>
    </location>
    <ligand>
        <name>Na(+)</name>
        <dbReference type="ChEBI" id="CHEBI:29101"/>
        <label>1</label>
    </ligand>
</feature>
<protein>
    <recommendedName>
        <fullName evidence="8">Transporter</fullName>
    </recommendedName>
</protein>
<dbReference type="Pfam" id="PF00209">
    <property type="entry name" value="SNF"/>
    <property type="match status" value="1"/>
</dbReference>
<evidence type="ECO:0000256" key="6">
    <source>
        <dbReference type="PIRSR" id="PIRSR600175-1"/>
    </source>
</evidence>
<evidence type="ECO:0000256" key="2">
    <source>
        <dbReference type="ARBA" id="ARBA00022448"/>
    </source>
</evidence>
<dbReference type="PROSITE" id="PS00754">
    <property type="entry name" value="NA_NEUROTRAN_SYMP_2"/>
    <property type="match status" value="1"/>
</dbReference>
<evidence type="ECO:0000256" key="4">
    <source>
        <dbReference type="ARBA" id="ARBA00022989"/>
    </source>
</evidence>
<evidence type="ECO:0000256" key="8">
    <source>
        <dbReference type="RuleBase" id="RU003732"/>
    </source>
</evidence>
<dbReference type="InterPro" id="IPR000175">
    <property type="entry name" value="Na/ntran_symport"/>
</dbReference>
<feature type="binding site" evidence="6">
    <location>
        <position position="61"/>
    </location>
    <ligand>
        <name>Na(+)</name>
        <dbReference type="ChEBI" id="CHEBI:29101"/>
        <label>1</label>
    </ligand>
</feature>
<keyword evidence="3 8" id="KW-0812">Transmembrane</keyword>
<keyword evidence="2 8" id="KW-0813">Transport</keyword>
<reference evidence="10" key="3">
    <citation type="submission" date="2025-09" db="UniProtKB">
        <authorList>
            <consortium name="Ensembl"/>
        </authorList>
    </citation>
    <scope>IDENTIFICATION</scope>
</reference>
<dbReference type="NCBIfam" id="NF037979">
    <property type="entry name" value="Na_transp"/>
    <property type="match status" value="1"/>
</dbReference>
<feature type="transmembrane region" description="Helical" evidence="9">
    <location>
        <begin position="127"/>
        <end position="152"/>
    </location>
</feature>
<evidence type="ECO:0000256" key="7">
    <source>
        <dbReference type="PIRSR" id="PIRSR600175-2"/>
    </source>
</evidence>
<feature type="binding site" evidence="6">
    <location>
        <position position="59"/>
    </location>
    <ligand>
        <name>Na(+)</name>
        <dbReference type="ChEBI" id="CHEBI:29101"/>
        <label>1</label>
    </ligand>
</feature>
<dbReference type="PROSITE" id="PS50267">
    <property type="entry name" value="NA_NEUROTRAN_SYMP_3"/>
    <property type="match status" value="1"/>
</dbReference>
<dbReference type="Ensembl" id="ENSPNAT00000060555.1">
    <property type="protein sequence ID" value="ENSPNAP00000051597.1"/>
    <property type="gene ID" value="ENSPNAG00000001100.2"/>
</dbReference>
<evidence type="ECO:0000256" key="1">
    <source>
        <dbReference type="ARBA" id="ARBA00004141"/>
    </source>
</evidence>
<dbReference type="GeneTree" id="ENSGT00940000156027"/>
<dbReference type="InterPro" id="IPR002980">
    <property type="entry name" value="Na/ntran_symport_GABA_GAT1"/>
</dbReference>
<dbReference type="PANTHER" id="PTHR11616:SF138">
    <property type="entry name" value="SODIUM- AND CHLORIDE-DEPENDENT GABA TRANSPORTER 1"/>
    <property type="match status" value="1"/>
</dbReference>
<organism evidence="10 11">
    <name type="scientific">Pygocentrus nattereri</name>
    <name type="common">Red-bellied piranha</name>
    <dbReference type="NCBI Taxonomy" id="42514"/>
    <lineage>
        <taxon>Eukaryota</taxon>
        <taxon>Metazoa</taxon>
        <taxon>Chordata</taxon>
        <taxon>Craniata</taxon>
        <taxon>Vertebrata</taxon>
        <taxon>Euteleostomi</taxon>
        <taxon>Actinopterygii</taxon>
        <taxon>Neopterygii</taxon>
        <taxon>Teleostei</taxon>
        <taxon>Ostariophysi</taxon>
        <taxon>Characiformes</taxon>
        <taxon>Characoidei</taxon>
        <taxon>Pygocentrus</taxon>
    </lineage>
</organism>
<dbReference type="GO" id="GO:0006836">
    <property type="term" value="P:neurotransmitter transport"/>
    <property type="evidence" value="ECO:0007669"/>
    <property type="project" value="InterPro"/>
</dbReference>
<dbReference type="GO" id="GO:0005332">
    <property type="term" value="F:gamma-aminobutyric acid:sodium:chloride symporter activity"/>
    <property type="evidence" value="ECO:0007669"/>
    <property type="project" value="InterPro"/>
</dbReference>
<feature type="transmembrane region" description="Helical" evidence="9">
    <location>
        <begin position="80"/>
        <end position="100"/>
    </location>
</feature>
<keyword evidence="5 9" id="KW-0472">Membrane</keyword>
<keyword evidence="6" id="KW-0479">Metal-binding</keyword>
<evidence type="ECO:0000256" key="9">
    <source>
        <dbReference type="SAM" id="Phobius"/>
    </source>
</evidence>
<feature type="transmembrane region" description="Helical" evidence="9">
    <location>
        <begin position="380"/>
        <end position="409"/>
    </location>
</feature>
<dbReference type="SUPFAM" id="SSF161070">
    <property type="entry name" value="SNF-like"/>
    <property type="match status" value="1"/>
</dbReference>
<feature type="binding site" evidence="6">
    <location>
        <position position="395"/>
    </location>
    <ligand>
        <name>Na(+)</name>
        <dbReference type="ChEBI" id="CHEBI:29101"/>
        <label>1</label>
    </ligand>
</feature>
<accession>A0AAR2JMT5</accession>
<keyword evidence="8" id="KW-0769">Symport</keyword>
<evidence type="ECO:0000313" key="10">
    <source>
        <dbReference type="Ensembl" id="ENSPNAP00000051597.1"/>
    </source>
</evidence>
<feature type="transmembrane region" description="Helical" evidence="9">
    <location>
        <begin position="421"/>
        <end position="438"/>
    </location>
</feature>
<dbReference type="GO" id="GO:0030424">
    <property type="term" value="C:axon"/>
    <property type="evidence" value="ECO:0007669"/>
    <property type="project" value="TreeGrafter"/>
</dbReference>
<proteinExistence type="inferred from homology"/>
<keyword evidence="11" id="KW-1185">Reference proteome</keyword>
<evidence type="ECO:0000313" key="11">
    <source>
        <dbReference type="Proteomes" id="UP001501920"/>
    </source>
</evidence>
<keyword evidence="4 9" id="KW-1133">Transmembrane helix</keyword>
<reference evidence="10" key="2">
    <citation type="submission" date="2025-08" db="UniProtKB">
        <authorList>
            <consortium name="Ensembl"/>
        </authorList>
    </citation>
    <scope>IDENTIFICATION</scope>
</reference>
<dbReference type="PRINTS" id="PR00176">
    <property type="entry name" value="NANEUSMPORT"/>
</dbReference>
<dbReference type="PROSITE" id="PS00610">
    <property type="entry name" value="NA_NEUROTRAN_SYMP_1"/>
    <property type="match status" value="1"/>
</dbReference>
<dbReference type="GO" id="GO:0005886">
    <property type="term" value="C:plasma membrane"/>
    <property type="evidence" value="ECO:0007669"/>
    <property type="project" value="InterPro"/>
</dbReference>
<feature type="binding site" evidence="6">
    <location>
        <position position="66"/>
    </location>
    <ligand>
        <name>Na(+)</name>
        <dbReference type="ChEBI" id="CHEBI:29101"/>
        <label>1</label>
    </ligand>
</feature>
<reference evidence="10 11" key="1">
    <citation type="submission" date="2020-10" db="EMBL/GenBank/DDBJ databases">
        <title>Pygocentrus nattereri (red-bellied piranha) genome, fPygNat1, primary haplotype.</title>
        <authorList>
            <person name="Myers G."/>
            <person name="Meyer A."/>
            <person name="Karagic N."/>
            <person name="Pippel M."/>
            <person name="Winkler S."/>
            <person name="Tracey A."/>
            <person name="Wood J."/>
            <person name="Formenti G."/>
            <person name="Howe K."/>
            <person name="Fedrigo O."/>
            <person name="Jarvis E.D."/>
        </authorList>
    </citation>
    <scope>NUCLEOTIDE SEQUENCE [LARGE SCALE GENOMIC DNA]</scope>
</reference>
<keyword evidence="7" id="KW-1015">Disulfide bond</keyword>
<dbReference type="PRINTS" id="PR01195">
    <property type="entry name" value="GAT1TRNSPORT"/>
</dbReference>
<dbReference type="PANTHER" id="PTHR11616">
    <property type="entry name" value="SODIUM/CHLORIDE DEPENDENT TRANSPORTER"/>
    <property type="match status" value="1"/>
</dbReference>
<feature type="transmembrane region" description="Helical" evidence="9">
    <location>
        <begin position="517"/>
        <end position="539"/>
    </location>
</feature>
<name>A0AAR2JMT5_PYGNA</name>
<feature type="transmembrane region" description="Helical" evidence="9">
    <location>
        <begin position="321"/>
        <end position="346"/>
    </location>
</feature>
<keyword evidence="6" id="KW-0915">Sodium</keyword>
<evidence type="ECO:0000256" key="5">
    <source>
        <dbReference type="ARBA" id="ARBA00023136"/>
    </source>
</evidence>
<feature type="disulfide bond" evidence="7">
    <location>
        <begin position="164"/>
        <end position="173"/>
    </location>
</feature>